<dbReference type="Proteomes" id="UP001283361">
    <property type="component" value="Unassembled WGS sequence"/>
</dbReference>
<evidence type="ECO:0000256" key="1">
    <source>
        <dbReference type="SAM" id="MobiDB-lite"/>
    </source>
</evidence>
<reference evidence="2" key="1">
    <citation type="journal article" date="2023" name="G3 (Bethesda)">
        <title>A reference genome for the long-term kleptoplast-retaining sea slug Elysia crispata morphotype clarki.</title>
        <authorList>
            <person name="Eastman K.E."/>
            <person name="Pendleton A.L."/>
            <person name="Shaikh M.A."/>
            <person name="Suttiyut T."/>
            <person name="Ogas R."/>
            <person name="Tomko P."/>
            <person name="Gavelis G."/>
            <person name="Widhalm J.R."/>
            <person name="Wisecaver J.H."/>
        </authorList>
    </citation>
    <scope>NUCLEOTIDE SEQUENCE</scope>
    <source>
        <strain evidence="2">ECLA1</strain>
    </source>
</reference>
<accession>A0AAE0YH43</accession>
<dbReference type="AlphaFoldDB" id="A0AAE0YH43"/>
<feature type="region of interest" description="Disordered" evidence="1">
    <location>
        <begin position="1"/>
        <end position="38"/>
    </location>
</feature>
<proteinExistence type="predicted"/>
<evidence type="ECO:0000313" key="3">
    <source>
        <dbReference type="Proteomes" id="UP001283361"/>
    </source>
</evidence>
<dbReference type="EMBL" id="JAWDGP010006247">
    <property type="protein sequence ID" value="KAK3744810.1"/>
    <property type="molecule type" value="Genomic_DNA"/>
</dbReference>
<organism evidence="2 3">
    <name type="scientific">Elysia crispata</name>
    <name type="common">lettuce slug</name>
    <dbReference type="NCBI Taxonomy" id="231223"/>
    <lineage>
        <taxon>Eukaryota</taxon>
        <taxon>Metazoa</taxon>
        <taxon>Spiralia</taxon>
        <taxon>Lophotrochozoa</taxon>
        <taxon>Mollusca</taxon>
        <taxon>Gastropoda</taxon>
        <taxon>Heterobranchia</taxon>
        <taxon>Euthyneura</taxon>
        <taxon>Panpulmonata</taxon>
        <taxon>Sacoglossa</taxon>
        <taxon>Placobranchoidea</taxon>
        <taxon>Plakobranchidae</taxon>
        <taxon>Elysia</taxon>
    </lineage>
</organism>
<feature type="compositionally biased region" description="Basic and acidic residues" evidence="1">
    <location>
        <begin position="1"/>
        <end position="12"/>
    </location>
</feature>
<comment type="caution">
    <text evidence="2">The sequence shown here is derived from an EMBL/GenBank/DDBJ whole genome shotgun (WGS) entry which is preliminary data.</text>
</comment>
<name>A0AAE0YH43_9GAST</name>
<feature type="region of interest" description="Disordered" evidence="1">
    <location>
        <begin position="53"/>
        <end position="116"/>
    </location>
</feature>
<gene>
    <name evidence="2" type="ORF">RRG08_042194</name>
</gene>
<protein>
    <submittedName>
        <fullName evidence="2">Uncharacterized protein</fullName>
    </submittedName>
</protein>
<evidence type="ECO:0000313" key="2">
    <source>
        <dbReference type="EMBL" id="KAK3744810.1"/>
    </source>
</evidence>
<keyword evidence="3" id="KW-1185">Reference proteome</keyword>
<sequence>MDSRKSRRVEPKKAKRKRVIDPPTFGGRAPTSEEVAGLPKSMDVNLMWNAECAPAPEPETEPGDAIEARDDAPSSTVSRLNERPPLETAGRSPSPSLSANVRDHYHQPSLSRWTST</sequence>